<dbReference type="AlphaFoldDB" id="A0A0K2VKI8"/>
<evidence type="ECO:0000313" key="1">
    <source>
        <dbReference type="EMBL" id="CDW50501.1"/>
    </source>
</evidence>
<accession>A0A0K2VKI8</accession>
<feature type="non-terminal residue" evidence="1">
    <location>
        <position position="38"/>
    </location>
</feature>
<name>A0A0K2VKI8_LEPSM</name>
<proteinExistence type="predicted"/>
<sequence length="38" mass="4594">MYLSVLHLTKDELRTQRNIKEVLVSCSIEYRKKIKKTK</sequence>
<organism evidence="1">
    <name type="scientific">Lepeophtheirus salmonis</name>
    <name type="common">Salmon louse</name>
    <name type="synonym">Caligus salmonis</name>
    <dbReference type="NCBI Taxonomy" id="72036"/>
    <lineage>
        <taxon>Eukaryota</taxon>
        <taxon>Metazoa</taxon>
        <taxon>Ecdysozoa</taxon>
        <taxon>Arthropoda</taxon>
        <taxon>Crustacea</taxon>
        <taxon>Multicrustacea</taxon>
        <taxon>Hexanauplia</taxon>
        <taxon>Copepoda</taxon>
        <taxon>Siphonostomatoida</taxon>
        <taxon>Caligidae</taxon>
        <taxon>Lepeophtheirus</taxon>
    </lineage>
</organism>
<dbReference type="EMBL" id="HACA01033140">
    <property type="protein sequence ID" value="CDW50501.1"/>
    <property type="molecule type" value="Transcribed_RNA"/>
</dbReference>
<reference evidence="1" key="1">
    <citation type="submission" date="2014-05" db="EMBL/GenBank/DDBJ databases">
        <authorList>
            <person name="Chronopoulou M."/>
        </authorList>
    </citation>
    <scope>NUCLEOTIDE SEQUENCE</scope>
    <source>
        <tissue evidence="1">Whole organism</tissue>
    </source>
</reference>
<protein>
    <submittedName>
        <fullName evidence="1">Uncharacterized protein</fullName>
    </submittedName>
</protein>